<gene>
    <name evidence="1" type="ORF">CDAR_521441</name>
</gene>
<organism evidence="1 2">
    <name type="scientific">Caerostris darwini</name>
    <dbReference type="NCBI Taxonomy" id="1538125"/>
    <lineage>
        <taxon>Eukaryota</taxon>
        <taxon>Metazoa</taxon>
        <taxon>Ecdysozoa</taxon>
        <taxon>Arthropoda</taxon>
        <taxon>Chelicerata</taxon>
        <taxon>Arachnida</taxon>
        <taxon>Araneae</taxon>
        <taxon>Araneomorphae</taxon>
        <taxon>Entelegynae</taxon>
        <taxon>Araneoidea</taxon>
        <taxon>Araneidae</taxon>
        <taxon>Caerostris</taxon>
    </lineage>
</organism>
<dbReference type="Proteomes" id="UP001054837">
    <property type="component" value="Unassembled WGS sequence"/>
</dbReference>
<evidence type="ECO:0000313" key="1">
    <source>
        <dbReference type="EMBL" id="GIX69923.1"/>
    </source>
</evidence>
<sequence length="84" mass="9504">MEKEVPGMKIRKLNTTLNSNQHPAIAIDDDTEGPSVEHEQAEQVVADLLVFGFEGVEAHALPEVFLRWVTLHVEDENLEREKDP</sequence>
<dbReference type="EMBL" id="BPLQ01000314">
    <property type="protein sequence ID" value="GIX69923.1"/>
    <property type="molecule type" value="Genomic_DNA"/>
</dbReference>
<dbReference type="AlphaFoldDB" id="A0AAV4MC50"/>
<keyword evidence="2" id="KW-1185">Reference proteome</keyword>
<protein>
    <submittedName>
        <fullName evidence="1">Uncharacterized protein</fullName>
    </submittedName>
</protein>
<accession>A0AAV4MC50</accession>
<comment type="caution">
    <text evidence="1">The sequence shown here is derived from an EMBL/GenBank/DDBJ whole genome shotgun (WGS) entry which is preliminary data.</text>
</comment>
<name>A0AAV4MC50_9ARAC</name>
<evidence type="ECO:0000313" key="2">
    <source>
        <dbReference type="Proteomes" id="UP001054837"/>
    </source>
</evidence>
<reference evidence="1 2" key="1">
    <citation type="submission" date="2021-06" db="EMBL/GenBank/DDBJ databases">
        <title>Caerostris darwini draft genome.</title>
        <authorList>
            <person name="Kono N."/>
            <person name="Arakawa K."/>
        </authorList>
    </citation>
    <scope>NUCLEOTIDE SEQUENCE [LARGE SCALE GENOMIC DNA]</scope>
</reference>
<proteinExistence type="predicted"/>